<accession>A0A951PLT2</accession>
<dbReference type="Pfam" id="PF13148">
    <property type="entry name" value="DUF3987"/>
    <property type="match status" value="1"/>
</dbReference>
<dbReference type="EMBL" id="JAHHIF010000024">
    <property type="protein sequence ID" value="MBW4546335.1"/>
    <property type="molecule type" value="Genomic_DNA"/>
</dbReference>
<dbReference type="InterPro" id="IPR014819">
    <property type="entry name" value="PriCT_2"/>
</dbReference>
<feature type="compositionally biased region" description="Basic and acidic residues" evidence="1">
    <location>
        <begin position="313"/>
        <end position="322"/>
    </location>
</feature>
<comment type="caution">
    <text evidence="3">The sequence shown here is derived from an EMBL/GenBank/DDBJ whole genome shotgun (WGS) entry which is preliminary data.</text>
</comment>
<feature type="compositionally biased region" description="Low complexity" evidence="1">
    <location>
        <begin position="333"/>
        <end position="344"/>
    </location>
</feature>
<dbReference type="Proteomes" id="UP000753908">
    <property type="component" value="Unassembled WGS sequence"/>
</dbReference>
<evidence type="ECO:0000313" key="4">
    <source>
        <dbReference type="Proteomes" id="UP000753908"/>
    </source>
</evidence>
<name>A0A951PLT2_9CYAN</name>
<evidence type="ECO:0000259" key="2">
    <source>
        <dbReference type="Pfam" id="PF08707"/>
    </source>
</evidence>
<sequence length="1118" mass="124889">MTSTSNQNRSTTQSFLEFDQDQANQQLELLGYRPGDKIYLTAFLPKDDARSTQDKGRKSNRLNGKEVERWQKEGRGVYFVVNGGGHKANEVTSCRAIFYEHDTLDKENQLLLWETLGLPEPTFQVDTGGKSIHSYWVLENPTNPDEWKKLQTDLLEFADADRSLKNPNRVMRLAGAWHIKGDGTVNRSQIITSSGKRYTFEELRAIIPACKVAPIETPIPYRVSPQTNSEWTEREWALSYLNALSSYRADDYDDWLAVGMTLHSVDDSLLTEWDNWSRQSPKYTPGCCDKKWKSFKSQGVSLGTLGHMAKQDGWRTPFEKASGRGYSGGIGSGSRPSNLGSSNGDGRDGGNGNDTKAVLPPSIQELTSSEVKKLIAEIIKQGLDGAELRTALNEISHFTPWRVDQLYKLHQQKSEDIERVELRDNTREQLESLLSASNASLDLHQFLHPNLAKPLLRLSSRLSLKPEVYLTTLLTVASSLHHPQTRIWLSKEDDFDQPAGLYSGIVAETSQKKSPVLKAFATKPLKVLQAEEKHFFEQKLKAYYYALEDWEKLPPEQKRELDPPVKPERAVLYFTKTTGEGLEYQAARQPQQGMLYLSDELPAIINNQNKYTNGKGSDRQDLLSYYDATANTTLRADGIKSELDSILLAILGGVQPQVLQALLNNCEDNDGNWARFLFVNQPSVAGRLHADGGRVDLTGLLVDLYRKIRALPTVEYTLSPEAFKVFQQAYNRYEQNRVNDPLVGMKSVWGKSEGRVGRLALNLHVINSLANSETPSQEIEADTIKRAIALTDYYAMQVKAIYTEFSDSDALAPHLAKVIEMSLKRIPSKSQGWLKASDVYLSITKAKRPTGEKVRLWFSELVTLGKGEVKGVGRSLLFRAFSPDTPPLVKLDKLDTQLDILSKPEPTLYQVVQEKLDKLDKLDNFQKNVMDVETIGFGADLTTEFEKNSLLDELSNLSNFAQSVEPEQDAALDNLSNELSNLDKFTPVEATTSASPVENTPEATEVEVMELSPQQSELPIYQRLDGNYEVQSSALDKLDDSSVTTTGTAKVVSSAVGDDEWVLGAVVIVDATDLPSSLASFDGHQGVVEEVKVSSCLVRFAGDEVMHIPFRGLRLVIE</sequence>
<evidence type="ECO:0000256" key="1">
    <source>
        <dbReference type="SAM" id="MobiDB-lite"/>
    </source>
</evidence>
<organism evidence="3 4">
    <name type="scientific">Symplocastrum torsivum CPER-KK1</name>
    <dbReference type="NCBI Taxonomy" id="450513"/>
    <lineage>
        <taxon>Bacteria</taxon>
        <taxon>Bacillati</taxon>
        <taxon>Cyanobacteriota</taxon>
        <taxon>Cyanophyceae</taxon>
        <taxon>Oscillatoriophycideae</taxon>
        <taxon>Oscillatoriales</taxon>
        <taxon>Microcoleaceae</taxon>
        <taxon>Symplocastrum</taxon>
    </lineage>
</organism>
<dbReference type="GO" id="GO:0016817">
    <property type="term" value="F:hydrolase activity, acting on acid anhydrides"/>
    <property type="evidence" value="ECO:0007669"/>
    <property type="project" value="InterPro"/>
</dbReference>
<dbReference type="InterPro" id="IPR025048">
    <property type="entry name" value="DUF3987"/>
</dbReference>
<feature type="domain" description="Primase C-terminal 2" evidence="2">
    <location>
        <begin position="238"/>
        <end position="309"/>
    </location>
</feature>
<feature type="region of interest" description="Disordered" evidence="1">
    <location>
        <begin position="313"/>
        <end position="361"/>
    </location>
</feature>
<reference evidence="3" key="1">
    <citation type="submission" date="2021-05" db="EMBL/GenBank/DDBJ databases">
        <authorList>
            <person name="Pietrasiak N."/>
            <person name="Ward R."/>
            <person name="Stajich J.E."/>
            <person name="Kurbessoian T."/>
        </authorList>
    </citation>
    <scope>NUCLEOTIDE SEQUENCE</scope>
    <source>
        <strain evidence="3">CPER-KK1</strain>
    </source>
</reference>
<proteinExistence type="predicted"/>
<dbReference type="AlphaFoldDB" id="A0A951PLT2"/>
<protein>
    <submittedName>
        <fullName evidence="3">DUF3987 domain-containing protein</fullName>
    </submittedName>
</protein>
<reference evidence="3" key="2">
    <citation type="journal article" date="2022" name="Microbiol. Resour. Announc.">
        <title>Metagenome Sequencing to Explore Phylogenomics of Terrestrial Cyanobacteria.</title>
        <authorList>
            <person name="Ward R.D."/>
            <person name="Stajich J.E."/>
            <person name="Johansen J.R."/>
            <person name="Huntemann M."/>
            <person name="Clum A."/>
            <person name="Foster B."/>
            <person name="Foster B."/>
            <person name="Roux S."/>
            <person name="Palaniappan K."/>
            <person name="Varghese N."/>
            <person name="Mukherjee S."/>
            <person name="Reddy T.B.K."/>
            <person name="Daum C."/>
            <person name="Copeland A."/>
            <person name="Chen I.A."/>
            <person name="Ivanova N.N."/>
            <person name="Kyrpides N.C."/>
            <person name="Shapiro N."/>
            <person name="Eloe-Fadrosh E.A."/>
            <person name="Pietrasiak N."/>
        </authorList>
    </citation>
    <scope>NUCLEOTIDE SEQUENCE</scope>
    <source>
        <strain evidence="3">CPER-KK1</strain>
    </source>
</reference>
<gene>
    <name evidence="3" type="ORF">KME25_18095</name>
</gene>
<evidence type="ECO:0000313" key="3">
    <source>
        <dbReference type="EMBL" id="MBW4546335.1"/>
    </source>
</evidence>
<dbReference type="Pfam" id="PF08707">
    <property type="entry name" value="PriCT_2"/>
    <property type="match status" value="1"/>
</dbReference>